<evidence type="ECO:0000256" key="2">
    <source>
        <dbReference type="ARBA" id="ARBA00007599"/>
    </source>
</evidence>
<keyword evidence="8" id="KW-0067">ATP-binding</keyword>
<dbReference type="NCBIfam" id="TIGR00150">
    <property type="entry name" value="T6A_YjeE"/>
    <property type="match status" value="1"/>
</dbReference>
<dbReference type="Proteomes" id="UP000215450">
    <property type="component" value="Unassembled WGS sequence"/>
</dbReference>
<proteinExistence type="inferred from homology"/>
<name>A0A238HGL1_9NEIS</name>
<sequence>MNPTFFRLQYSSAMPHCSLKTNLNNLHPITYNINPKIFRSKIIMSYTQFLADETATIQFGRQCAALFRAPAIVYLNGDLGAGKTTFTRGLLRGMGHTGTVKSPTYAIVESYTLPEITINHFDLYRFSTAEEWEDAGLDDLTPNSLCLIEWAQQGSDYVPAPDYIIEFTHQDNGRQCIIHAQTPNAQKELAQWQTTYSTAAN</sequence>
<dbReference type="AlphaFoldDB" id="A0A238HGL1"/>
<evidence type="ECO:0000256" key="6">
    <source>
        <dbReference type="ARBA" id="ARBA00022723"/>
    </source>
</evidence>
<reference evidence="11" key="1">
    <citation type="submission" date="2017-05" db="EMBL/GenBank/DDBJ databases">
        <authorList>
            <person name="Song R."/>
            <person name="Chenine A.L."/>
            <person name="Ruprecht R.M."/>
        </authorList>
    </citation>
    <scope>NUCLEOTIDE SEQUENCE</scope>
    <source>
        <strain evidence="11">Kingella_eburonensis</strain>
    </source>
</reference>
<dbReference type="PANTHER" id="PTHR33540">
    <property type="entry name" value="TRNA THREONYLCARBAMOYLADENOSINE BIOSYNTHESIS PROTEIN TSAE"/>
    <property type="match status" value="1"/>
</dbReference>
<keyword evidence="6" id="KW-0479">Metal-binding</keyword>
<dbReference type="InterPro" id="IPR003442">
    <property type="entry name" value="T6A_TsaE"/>
</dbReference>
<dbReference type="Pfam" id="PF02367">
    <property type="entry name" value="TsaE"/>
    <property type="match status" value="1"/>
</dbReference>
<evidence type="ECO:0000313" key="11">
    <source>
        <dbReference type="EMBL" id="SMQ12778.1"/>
    </source>
</evidence>
<evidence type="ECO:0000256" key="1">
    <source>
        <dbReference type="ARBA" id="ARBA00004496"/>
    </source>
</evidence>
<evidence type="ECO:0000256" key="9">
    <source>
        <dbReference type="ARBA" id="ARBA00022842"/>
    </source>
</evidence>
<evidence type="ECO:0000256" key="8">
    <source>
        <dbReference type="ARBA" id="ARBA00022840"/>
    </source>
</evidence>
<evidence type="ECO:0000313" key="12">
    <source>
        <dbReference type="EMBL" id="SNB75641.1"/>
    </source>
</evidence>
<dbReference type="PANTHER" id="PTHR33540:SF2">
    <property type="entry name" value="TRNA THREONYLCARBAMOYLADENOSINE BIOSYNTHESIS PROTEIN TSAE"/>
    <property type="match status" value="1"/>
</dbReference>
<gene>
    <name evidence="11" type="primary">tsaE</name>
    <name evidence="11" type="ORF">KEBURONENSIS_01594</name>
    <name evidence="12" type="ORF">KEBURONENSIS_01603</name>
</gene>
<dbReference type="EMBL" id="FXUV02000036">
    <property type="protein sequence ID" value="SNB75641.1"/>
    <property type="molecule type" value="Genomic_DNA"/>
</dbReference>
<dbReference type="GO" id="GO:0002949">
    <property type="term" value="P:tRNA threonylcarbamoyladenosine modification"/>
    <property type="evidence" value="ECO:0007669"/>
    <property type="project" value="InterPro"/>
</dbReference>
<keyword evidence="9" id="KW-0460">Magnesium</keyword>
<keyword evidence="13" id="KW-1185">Reference proteome</keyword>
<evidence type="ECO:0000256" key="5">
    <source>
        <dbReference type="ARBA" id="ARBA00022694"/>
    </source>
</evidence>
<evidence type="ECO:0000256" key="3">
    <source>
        <dbReference type="ARBA" id="ARBA00019010"/>
    </source>
</evidence>
<keyword evidence="7" id="KW-0547">Nucleotide-binding</keyword>
<comment type="similarity">
    <text evidence="2">Belongs to the TsaE family.</text>
</comment>
<accession>A0A238HGL1</accession>
<evidence type="ECO:0000256" key="4">
    <source>
        <dbReference type="ARBA" id="ARBA00022490"/>
    </source>
</evidence>
<dbReference type="EMBL" id="FXUV01000031">
    <property type="protein sequence ID" value="SMQ12778.1"/>
    <property type="molecule type" value="Genomic_DNA"/>
</dbReference>
<organism evidence="11">
    <name type="scientific">Kingella negevensis</name>
    <dbReference type="NCBI Taxonomy" id="1522312"/>
    <lineage>
        <taxon>Bacteria</taxon>
        <taxon>Pseudomonadati</taxon>
        <taxon>Pseudomonadota</taxon>
        <taxon>Betaproteobacteria</taxon>
        <taxon>Neisseriales</taxon>
        <taxon>Neisseriaceae</taxon>
        <taxon>Kingella</taxon>
    </lineage>
</organism>
<protein>
    <recommendedName>
        <fullName evidence="3">tRNA threonylcarbamoyladenosine biosynthesis protein TsaE</fullName>
    </recommendedName>
    <alternativeName>
        <fullName evidence="10">t(6)A37 threonylcarbamoyladenosine biosynthesis protein TsaE</fullName>
    </alternativeName>
</protein>
<dbReference type="InterPro" id="IPR027417">
    <property type="entry name" value="P-loop_NTPase"/>
</dbReference>
<comment type="subcellular location">
    <subcellularLocation>
        <location evidence="1">Cytoplasm</location>
    </subcellularLocation>
</comment>
<reference evidence="12 13" key="2">
    <citation type="submission" date="2017-06" db="EMBL/GenBank/DDBJ databases">
        <authorList>
            <person name="Kim H.J."/>
            <person name="Triplett B.A."/>
        </authorList>
    </citation>
    <scope>NUCLEOTIDE SEQUENCE [LARGE SCALE GENOMIC DNA]</scope>
    <source>
        <strain evidence="12">Kingella_eburonensis</strain>
    </source>
</reference>
<keyword evidence="4" id="KW-0963">Cytoplasm</keyword>
<dbReference type="Gene3D" id="3.40.50.300">
    <property type="entry name" value="P-loop containing nucleotide triphosphate hydrolases"/>
    <property type="match status" value="1"/>
</dbReference>
<evidence type="ECO:0000256" key="10">
    <source>
        <dbReference type="ARBA" id="ARBA00032441"/>
    </source>
</evidence>
<dbReference type="SUPFAM" id="SSF52540">
    <property type="entry name" value="P-loop containing nucleoside triphosphate hydrolases"/>
    <property type="match status" value="1"/>
</dbReference>
<dbReference type="GO" id="GO:0005524">
    <property type="term" value="F:ATP binding"/>
    <property type="evidence" value="ECO:0007669"/>
    <property type="project" value="UniProtKB-KW"/>
</dbReference>
<dbReference type="STRING" id="1522312.GCA_900177895_00848"/>
<dbReference type="GO" id="GO:0046872">
    <property type="term" value="F:metal ion binding"/>
    <property type="evidence" value="ECO:0007669"/>
    <property type="project" value="UniProtKB-KW"/>
</dbReference>
<evidence type="ECO:0000256" key="7">
    <source>
        <dbReference type="ARBA" id="ARBA00022741"/>
    </source>
</evidence>
<keyword evidence="5" id="KW-0819">tRNA processing</keyword>
<dbReference type="GO" id="GO:0005737">
    <property type="term" value="C:cytoplasm"/>
    <property type="evidence" value="ECO:0007669"/>
    <property type="project" value="UniProtKB-SubCell"/>
</dbReference>
<evidence type="ECO:0000313" key="13">
    <source>
        <dbReference type="Proteomes" id="UP000215450"/>
    </source>
</evidence>